<evidence type="ECO:0000259" key="22">
    <source>
        <dbReference type="PROSITE" id="PS50011"/>
    </source>
</evidence>
<dbReference type="SUPFAM" id="SSF52058">
    <property type="entry name" value="L domain-like"/>
    <property type="match status" value="1"/>
</dbReference>
<evidence type="ECO:0000256" key="6">
    <source>
        <dbReference type="ARBA" id="ARBA00022679"/>
    </source>
</evidence>
<feature type="transmembrane region" description="Helical" evidence="20">
    <location>
        <begin position="642"/>
        <end position="666"/>
    </location>
</feature>
<dbReference type="FunFam" id="3.30.200.20:FF:000217">
    <property type="entry name" value="probable LRR receptor-like serine/threonine-protein kinase At1g53430"/>
    <property type="match status" value="1"/>
</dbReference>
<dbReference type="OrthoDB" id="1893746at2759"/>
<dbReference type="GO" id="GO:0005524">
    <property type="term" value="F:ATP binding"/>
    <property type="evidence" value="ECO:0007669"/>
    <property type="project" value="UniProtKB-KW"/>
</dbReference>
<dbReference type="PANTHER" id="PTHR48006">
    <property type="entry name" value="LEUCINE-RICH REPEAT-CONTAINING PROTEIN DDB_G0281931-RELATED"/>
    <property type="match status" value="1"/>
</dbReference>
<keyword evidence="16" id="KW-0325">Glycoprotein</keyword>
<organism evidence="23 24">
    <name type="scientific">Musa troglodytarum</name>
    <name type="common">fe'i banana</name>
    <dbReference type="NCBI Taxonomy" id="320322"/>
    <lineage>
        <taxon>Eukaryota</taxon>
        <taxon>Viridiplantae</taxon>
        <taxon>Streptophyta</taxon>
        <taxon>Embryophyta</taxon>
        <taxon>Tracheophyta</taxon>
        <taxon>Spermatophyta</taxon>
        <taxon>Magnoliopsida</taxon>
        <taxon>Liliopsida</taxon>
        <taxon>Zingiberales</taxon>
        <taxon>Musaceae</taxon>
        <taxon>Musa</taxon>
    </lineage>
</organism>
<keyword evidence="7 20" id="KW-0812">Transmembrane</keyword>
<evidence type="ECO:0000256" key="20">
    <source>
        <dbReference type="SAM" id="Phobius"/>
    </source>
</evidence>
<comment type="catalytic activity">
    <reaction evidence="17">
        <text>L-threonyl-[protein] + ATP = O-phospho-L-threonyl-[protein] + ADP + H(+)</text>
        <dbReference type="Rhea" id="RHEA:46608"/>
        <dbReference type="Rhea" id="RHEA-COMP:11060"/>
        <dbReference type="Rhea" id="RHEA-COMP:11605"/>
        <dbReference type="ChEBI" id="CHEBI:15378"/>
        <dbReference type="ChEBI" id="CHEBI:30013"/>
        <dbReference type="ChEBI" id="CHEBI:30616"/>
        <dbReference type="ChEBI" id="CHEBI:61977"/>
        <dbReference type="ChEBI" id="CHEBI:456216"/>
        <dbReference type="EC" id="2.7.11.1"/>
    </reaction>
</comment>
<dbReference type="AlphaFoldDB" id="A0A9E7JLA7"/>
<dbReference type="InterPro" id="IPR051824">
    <property type="entry name" value="LRR_Rcpt-Like_S/T_Kinase"/>
</dbReference>
<evidence type="ECO:0000256" key="4">
    <source>
        <dbReference type="ARBA" id="ARBA00022553"/>
    </source>
</evidence>
<keyword evidence="15 23" id="KW-0675">Receptor</keyword>
<feature type="domain" description="Protein kinase" evidence="22">
    <location>
        <begin position="701"/>
        <end position="983"/>
    </location>
</feature>
<evidence type="ECO:0000256" key="19">
    <source>
        <dbReference type="SAM" id="MobiDB-lite"/>
    </source>
</evidence>
<dbReference type="PANTHER" id="PTHR48006:SF60">
    <property type="entry name" value="PROTEIN KINASE DOMAIN-CONTAINING PROTEIN"/>
    <property type="match status" value="1"/>
</dbReference>
<dbReference type="CDD" id="cd14066">
    <property type="entry name" value="STKc_IRAK"/>
    <property type="match status" value="1"/>
</dbReference>
<dbReference type="FunFam" id="3.80.10.10:FF:000383">
    <property type="entry name" value="Leucine-rich repeat receptor protein kinase EMS1"/>
    <property type="match status" value="1"/>
</dbReference>
<keyword evidence="6" id="KW-0808">Transferase</keyword>
<keyword evidence="12" id="KW-0067">ATP-binding</keyword>
<protein>
    <recommendedName>
        <fullName evidence="2">non-specific serine/threonine protein kinase</fullName>
        <ecNumber evidence="2">2.7.11.1</ecNumber>
    </recommendedName>
</protein>
<dbReference type="InterPro" id="IPR001245">
    <property type="entry name" value="Ser-Thr/Tyr_kinase_cat_dom"/>
</dbReference>
<keyword evidence="14 20" id="KW-0472">Membrane</keyword>
<dbReference type="PROSITE" id="PS00108">
    <property type="entry name" value="PROTEIN_KINASE_ST"/>
    <property type="match status" value="1"/>
</dbReference>
<evidence type="ECO:0000256" key="12">
    <source>
        <dbReference type="ARBA" id="ARBA00022840"/>
    </source>
</evidence>
<feature type="region of interest" description="Disordered" evidence="19">
    <location>
        <begin position="1000"/>
        <end position="1035"/>
    </location>
</feature>
<evidence type="ECO:0000313" key="24">
    <source>
        <dbReference type="Proteomes" id="UP001055439"/>
    </source>
</evidence>
<dbReference type="Gene3D" id="3.30.200.20">
    <property type="entry name" value="Phosphorylase Kinase, domain 1"/>
    <property type="match status" value="1"/>
</dbReference>
<keyword evidence="10" id="KW-0547">Nucleotide-binding</keyword>
<evidence type="ECO:0000256" key="8">
    <source>
        <dbReference type="ARBA" id="ARBA00022729"/>
    </source>
</evidence>
<dbReference type="GO" id="GO:0016020">
    <property type="term" value="C:membrane"/>
    <property type="evidence" value="ECO:0007669"/>
    <property type="project" value="UniProtKB-SubCell"/>
</dbReference>
<evidence type="ECO:0000313" key="23">
    <source>
        <dbReference type="EMBL" id="URD85245.1"/>
    </source>
</evidence>
<keyword evidence="3" id="KW-0723">Serine/threonine-protein kinase</keyword>
<reference evidence="23" key="1">
    <citation type="submission" date="2022-05" db="EMBL/GenBank/DDBJ databases">
        <title>The Musa troglodytarum L. genome provides insights into the mechanism of non-climacteric behaviour and enrichment of carotenoids.</title>
        <authorList>
            <person name="Wang J."/>
        </authorList>
    </citation>
    <scope>NUCLEOTIDE SEQUENCE</scope>
    <source>
        <tissue evidence="23">Leaf</tissue>
    </source>
</reference>
<evidence type="ECO:0000256" key="10">
    <source>
        <dbReference type="ARBA" id="ARBA00022741"/>
    </source>
</evidence>
<dbReference type="Pfam" id="PF07714">
    <property type="entry name" value="PK_Tyr_Ser-Thr"/>
    <property type="match status" value="1"/>
</dbReference>
<dbReference type="EC" id="2.7.11.1" evidence="2"/>
<dbReference type="Gene3D" id="1.10.510.10">
    <property type="entry name" value="Transferase(Phosphotransferase) domain 1"/>
    <property type="match status" value="1"/>
</dbReference>
<evidence type="ECO:0000256" key="2">
    <source>
        <dbReference type="ARBA" id="ARBA00012513"/>
    </source>
</evidence>
<evidence type="ECO:0000256" key="18">
    <source>
        <dbReference type="ARBA" id="ARBA00048679"/>
    </source>
</evidence>
<dbReference type="Pfam" id="PF11721">
    <property type="entry name" value="Malectin"/>
    <property type="match status" value="1"/>
</dbReference>
<evidence type="ECO:0000256" key="16">
    <source>
        <dbReference type="ARBA" id="ARBA00023180"/>
    </source>
</evidence>
<dbReference type="InterPro" id="IPR000719">
    <property type="entry name" value="Prot_kinase_dom"/>
</dbReference>
<dbReference type="SMART" id="SM00220">
    <property type="entry name" value="S_TKc"/>
    <property type="match status" value="1"/>
</dbReference>
<dbReference type="SUPFAM" id="SSF56112">
    <property type="entry name" value="Protein kinase-like (PK-like)"/>
    <property type="match status" value="1"/>
</dbReference>
<dbReference type="FunFam" id="1.10.510.10:FF:000044">
    <property type="entry name" value="Putative LRR receptor-like serine/threonine-protein kinase"/>
    <property type="match status" value="1"/>
</dbReference>
<dbReference type="InterPro" id="IPR011009">
    <property type="entry name" value="Kinase-like_dom_sf"/>
</dbReference>
<keyword evidence="5" id="KW-0433">Leucine-rich repeat</keyword>
<evidence type="ECO:0000256" key="21">
    <source>
        <dbReference type="SAM" id="SignalP"/>
    </source>
</evidence>
<evidence type="ECO:0000256" key="5">
    <source>
        <dbReference type="ARBA" id="ARBA00022614"/>
    </source>
</evidence>
<keyword evidence="13 20" id="KW-1133">Transmembrane helix</keyword>
<evidence type="ECO:0000256" key="7">
    <source>
        <dbReference type="ARBA" id="ARBA00022692"/>
    </source>
</evidence>
<dbReference type="InterPro" id="IPR001611">
    <property type="entry name" value="Leu-rich_rpt"/>
</dbReference>
<dbReference type="Gene3D" id="3.80.10.10">
    <property type="entry name" value="Ribonuclease Inhibitor"/>
    <property type="match status" value="3"/>
</dbReference>
<comment type="catalytic activity">
    <reaction evidence="18">
        <text>L-seryl-[protein] + ATP = O-phospho-L-seryl-[protein] + ADP + H(+)</text>
        <dbReference type="Rhea" id="RHEA:17989"/>
        <dbReference type="Rhea" id="RHEA-COMP:9863"/>
        <dbReference type="Rhea" id="RHEA-COMP:11604"/>
        <dbReference type="ChEBI" id="CHEBI:15378"/>
        <dbReference type="ChEBI" id="CHEBI:29999"/>
        <dbReference type="ChEBI" id="CHEBI:30616"/>
        <dbReference type="ChEBI" id="CHEBI:83421"/>
        <dbReference type="ChEBI" id="CHEBI:456216"/>
        <dbReference type="EC" id="2.7.11.1"/>
    </reaction>
</comment>
<evidence type="ECO:0000256" key="13">
    <source>
        <dbReference type="ARBA" id="ARBA00022989"/>
    </source>
</evidence>
<name>A0A9E7JLA7_9LILI</name>
<feature type="signal peptide" evidence="21">
    <location>
        <begin position="1"/>
        <end position="36"/>
    </location>
</feature>
<keyword evidence="24" id="KW-1185">Reference proteome</keyword>
<evidence type="ECO:0000256" key="14">
    <source>
        <dbReference type="ARBA" id="ARBA00023136"/>
    </source>
</evidence>
<evidence type="ECO:0000256" key="1">
    <source>
        <dbReference type="ARBA" id="ARBA00004479"/>
    </source>
</evidence>
<evidence type="ECO:0000256" key="3">
    <source>
        <dbReference type="ARBA" id="ARBA00022527"/>
    </source>
</evidence>
<gene>
    <name evidence="23" type="ORF">MUK42_28250</name>
</gene>
<feature type="chain" id="PRO_5038411777" description="non-specific serine/threonine protein kinase" evidence="21">
    <location>
        <begin position="37"/>
        <end position="1035"/>
    </location>
</feature>
<dbReference type="Pfam" id="PF13855">
    <property type="entry name" value="LRR_8"/>
    <property type="match status" value="1"/>
</dbReference>
<dbReference type="InterPro" id="IPR008271">
    <property type="entry name" value="Ser/Thr_kinase_AS"/>
</dbReference>
<dbReference type="EMBL" id="CP097504">
    <property type="protein sequence ID" value="URD85245.1"/>
    <property type="molecule type" value="Genomic_DNA"/>
</dbReference>
<evidence type="ECO:0000256" key="11">
    <source>
        <dbReference type="ARBA" id="ARBA00022777"/>
    </source>
</evidence>
<keyword evidence="8 21" id="KW-0732">Signal</keyword>
<dbReference type="InterPro" id="IPR032675">
    <property type="entry name" value="LRR_dom_sf"/>
</dbReference>
<accession>A0A9E7JLA7</accession>
<evidence type="ECO:0000256" key="15">
    <source>
        <dbReference type="ARBA" id="ARBA00023170"/>
    </source>
</evidence>
<sequence>MKGTSSSSRCSDAFGLVIIISLLIALSSLRELGCEAQQLDPKEVNALKVIASKLKKEWNFSVDPCSGTEGWIEPSSFSYVVSNLTCTCSPTINVCHVTSIWLKGQNITGVLPDEFANLTSLQVLDLTRNYLNGSIPVAWASLPLTTLSLLGNRISGKIPDEIGNIITLEELTLDCNQLEGLIPASFGNLINLNYLDGCEPKSLKLLLKDCLPIPSVDSADKMLKLLLTSFLNGYIISLLTFRLLSLYSRLSANNLNGELPDSLGKLTNLKEFIIDGNPISGKIPSFIGNWTNLQRLDMQGTLMEGPFPPTISNLTSIQQLRVSDLRGGLGTFPALQNMNKMVRLVLRNLSISGELPDFIAEMPTIKTLYLTSNMLNGTIPDWILGSDKNLQCLSTYKINSRDLSHNTFTGSPIPPNCQQGNVVKSCLRQNLPCSEKARNCNLFINCGGEKALVDGNEFEADINQLGPAQYASTEKWAYSSTGDFVDNRDEKYIAINGSLLNMTNSELYKTARLSPLSLKYYGLCLQEGNYTVKLHFAEIMFTDDQNYSSLGQRIFDVSIQGKKVLRDYNIAKEANGTGKEKIEVFSDTYVDADGTLEIHFQWAGKGTHSIPHRSVYGPLISAISVTPNFSLDRCTEASQQKLSTGAILGIVSAACVVIVLIIFLILSRSRRKNPDHNELIRLKLVTGYFSYKQIKAATKNFDIANKIGEGGFGPVYKGVLPDGALIAVKQLSSKSKQGNREFVNEIGMISALQHPNLVKLYGCCIEGNQLFLIYEYMENNSLAHALFGSEQNRPRLDWKTRCNICLGVATGLAYLHEESRLKIVHRDIKATNILLDKNFNAKISDFGLAKLDEEENTHISTRIAGTRGYMAPEYALRGYLTDKADVYSFGVVLLEIVCGICNTNYWQKKDFMFLLDWAYVLREQGNLLELVDPVLGSAYSREEALQILNLALACTNPSPTQRPTMSNVVSILDGRTAMDLPAMEQSASSSVDLRLRVPENIPSDGQSSMEILIAEENSKEESSLLSSATMPRVST</sequence>
<dbReference type="InterPro" id="IPR021720">
    <property type="entry name" value="Malectin_dom"/>
</dbReference>
<keyword evidence="11 23" id="KW-0418">Kinase</keyword>
<keyword evidence="4" id="KW-0597">Phosphoprotein</keyword>
<proteinExistence type="predicted"/>
<evidence type="ECO:0000256" key="17">
    <source>
        <dbReference type="ARBA" id="ARBA00047899"/>
    </source>
</evidence>
<evidence type="ECO:0000256" key="9">
    <source>
        <dbReference type="ARBA" id="ARBA00022737"/>
    </source>
</evidence>
<dbReference type="Pfam" id="PF00560">
    <property type="entry name" value="LRR_1"/>
    <property type="match status" value="2"/>
</dbReference>
<dbReference type="GO" id="GO:0004674">
    <property type="term" value="F:protein serine/threonine kinase activity"/>
    <property type="evidence" value="ECO:0007669"/>
    <property type="project" value="UniProtKB-KW"/>
</dbReference>
<dbReference type="PROSITE" id="PS50011">
    <property type="entry name" value="PROTEIN_KINASE_DOM"/>
    <property type="match status" value="1"/>
</dbReference>
<keyword evidence="9" id="KW-0677">Repeat</keyword>
<comment type="subcellular location">
    <subcellularLocation>
        <location evidence="1">Membrane</location>
        <topology evidence="1">Single-pass type I membrane protein</topology>
    </subcellularLocation>
</comment>
<dbReference type="Gene3D" id="2.60.120.430">
    <property type="entry name" value="Galactose-binding lectin"/>
    <property type="match status" value="1"/>
</dbReference>
<dbReference type="FunFam" id="2.60.120.430:FF:000004">
    <property type="entry name" value="Putative leucine-rich repeat receptor-like serine/threonine-protein kinase"/>
    <property type="match status" value="1"/>
</dbReference>
<dbReference type="Proteomes" id="UP001055439">
    <property type="component" value="Chromosome 2"/>
</dbReference>